<dbReference type="Gene3D" id="3.40.47.10">
    <property type="match status" value="1"/>
</dbReference>
<dbReference type="GO" id="GO:0004421">
    <property type="term" value="F:hydroxymethylglutaryl-CoA synthase activity"/>
    <property type="evidence" value="ECO:0007669"/>
    <property type="project" value="InterPro"/>
</dbReference>
<feature type="non-terminal residue" evidence="2">
    <location>
        <position position="1"/>
    </location>
</feature>
<sequence length="379" mass="42870">QIGIALPKHFIALFELAKKRKIPTGYAEAGLGVVEARVPYQTSIEDLAVEALRKIDFQDVERFYIGTESDPDASKPLAVKILNQKLGLSSVPFQYKFACLAGLQALISACEYSQAHQGKPAVALSIDRSIYRQEDPKAEVTQGCAAVALRIEMKPKILSLDYQNLGQYAIDIDDFRVPPTSYPFPQVNGELTKPAFLECQKKALEDWKKKNLRFLNKARKGLLETFDFFIMHTPFPKIVEWTAALFWRHEKLKQKDHLTLAQCLKKPSLFSEYKKDLDQIRKTMEFKKFFSQKFSPGLKYNPYIGNSYTSSIFISLAGVLEEAKKNQQIGIDGYGGGASSVCIKGTVTSEKGFKSDLKNQLKKGKKLSIKQYLKWRESQ</sequence>
<dbReference type="GO" id="GO:0006084">
    <property type="term" value="P:acetyl-CoA metabolic process"/>
    <property type="evidence" value="ECO:0007669"/>
    <property type="project" value="InterPro"/>
</dbReference>
<dbReference type="Pfam" id="PF08540">
    <property type="entry name" value="HMG_CoA_synt_C"/>
    <property type="match status" value="1"/>
</dbReference>
<evidence type="ECO:0000313" key="3">
    <source>
        <dbReference type="Proteomes" id="UP000231034"/>
    </source>
</evidence>
<dbReference type="SUPFAM" id="SSF53901">
    <property type="entry name" value="Thiolase-like"/>
    <property type="match status" value="2"/>
</dbReference>
<name>A0A2M7Z4N7_9BACT</name>
<evidence type="ECO:0000313" key="2">
    <source>
        <dbReference type="EMBL" id="PJA84080.1"/>
    </source>
</evidence>
<dbReference type="Proteomes" id="UP000231034">
    <property type="component" value="Unassembled WGS sequence"/>
</dbReference>
<dbReference type="AlphaFoldDB" id="A0A2M7Z4N7"/>
<proteinExistence type="predicted"/>
<protein>
    <recommendedName>
        <fullName evidence="1">Hydroxymethylglutaryl-coenzyme A synthase C-terminal domain-containing protein</fullName>
    </recommendedName>
</protein>
<reference evidence="3" key="1">
    <citation type="submission" date="2017-09" db="EMBL/GenBank/DDBJ databases">
        <title>Depth-based differentiation of microbial function through sediment-hosted aquifers and enrichment of novel symbionts in the deep terrestrial subsurface.</title>
        <authorList>
            <person name="Probst A.J."/>
            <person name="Ladd B."/>
            <person name="Jarett J.K."/>
            <person name="Geller-Mcgrath D.E."/>
            <person name="Sieber C.M.K."/>
            <person name="Emerson J.B."/>
            <person name="Anantharaman K."/>
            <person name="Thomas B.C."/>
            <person name="Malmstrom R."/>
            <person name="Stieglmeier M."/>
            <person name="Klingl A."/>
            <person name="Woyke T."/>
            <person name="Ryan C.M."/>
            <person name="Banfield J.F."/>
        </authorList>
    </citation>
    <scope>NUCLEOTIDE SEQUENCE [LARGE SCALE GENOMIC DNA]</scope>
</reference>
<organism evidence="2 3">
    <name type="scientific">Candidatus Nealsonbacteria bacterium CG_4_9_14_3_um_filter_37_13</name>
    <dbReference type="NCBI Taxonomy" id="1974695"/>
    <lineage>
        <taxon>Bacteria</taxon>
        <taxon>Candidatus Nealsoniibacteriota</taxon>
    </lineage>
</organism>
<comment type="caution">
    <text evidence="2">The sequence shown here is derived from an EMBL/GenBank/DDBJ whole genome shotgun (WGS) entry which is preliminary data.</text>
</comment>
<feature type="domain" description="Hydroxymethylglutaryl-coenzyme A synthase C-terminal" evidence="1">
    <location>
        <begin position="166"/>
        <end position="372"/>
    </location>
</feature>
<accession>A0A2M7Z4N7</accession>
<dbReference type="InterPro" id="IPR013746">
    <property type="entry name" value="HMG_CoA_synt_C_dom"/>
</dbReference>
<dbReference type="InterPro" id="IPR016039">
    <property type="entry name" value="Thiolase-like"/>
</dbReference>
<gene>
    <name evidence="2" type="ORF">CO145_02470</name>
</gene>
<dbReference type="EMBL" id="PFVR01000088">
    <property type="protein sequence ID" value="PJA84080.1"/>
    <property type="molecule type" value="Genomic_DNA"/>
</dbReference>
<evidence type="ECO:0000259" key="1">
    <source>
        <dbReference type="Pfam" id="PF08540"/>
    </source>
</evidence>